<reference evidence="1" key="2">
    <citation type="submission" date="2021-03" db="UniProtKB">
        <authorList>
            <consortium name="EnsemblPlants"/>
        </authorList>
    </citation>
    <scope>IDENTIFICATION</scope>
</reference>
<dbReference type="Gramene" id="AUR62037471-RA">
    <property type="protein sequence ID" value="AUR62037471-RA:cds"/>
    <property type="gene ID" value="AUR62037471"/>
</dbReference>
<evidence type="ECO:0000313" key="2">
    <source>
        <dbReference type="Proteomes" id="UP000596660"/>
    </source>
</evidence>
<dbReference type="AlphaFoldDB" id="A0A803MYW8"/>
<keyword evidence="2" id="KW-1185">Reference proteome</keyword>
<dbReference type="EnsemblPlants" id="AUR62037471-RA">
    <property type="protein sequence ID" value="AUR62037471-RA:cds"/>
    <property type="gene ID" value="AUR62037471"/>
</dbReference>
<evidence type="ECO:0000313" key="1">
    <source>
        <dbReference type="EnsemblPlants" id="AUR62037471-RA:cds"/>
    </source>
</evidence>
<dbReference type="Proteomes" id="UP000596660">
    <property type="component" value="Unplaced"/>
</dbReference>
<protein>
    <submittedName>
        <fullName evidence="1">Uncharacterized protein</fullName>
    </submittedName>
</protein>
<sequence>MFLVFCMLYMKPDYTPLVKLSPLSKAYKVRVTVKEKSHVRTPPSKKKFQKLVFEDEKVTYKSGRVADVRDISINDESTGTHPMIVSAWGQHAFEDCVKINDWATTYLVVSLTSLNPATHRVDNTVQEEVYTLTVTIPNAQLDNFIAYIGCDNCGKRCGVAVNVPFFCPHCPDKKCTSTER</sequence>
<organism evidence="1 2">
    <name type="scientific">Chenopodium quinoa</name>
    <name type="common">Quinoa</name>
    <dbReference type="NCBI Taxonomy" id="63459"/>
    <lineage>
        <taxon>Eukaryota</taxon>
        <taxon>Viridiplantae</taxon>
        <taxon>Streptophyta</taxon>
        <taxon>Embryophyta</taxon>
        <taxon>Tracheophyta</taxon>
        <taxon>Spermatophyta</taxon>
        <taxon>Magnoliopsida</taxon>
        <taxon>eudicotyledons</taxon>
        <taxon>Gunneridae</taxon>
        <taxon>Pentapetalae</taxon>
        <taxon>Caryophyllales</taxon>
        <taxon>Chenopodiaceae</taxon>
        <taxon>Chenopodioideae</taxon>
        <taxon>Atripliceae</taxon>
        <taxon>Chenopodium</taxon>
    </lineage>
</organism>
<name>A0A803MYW8_CHEQI</name>
<proteinExistence type="predicted"/>
<accession>A0A803MYW8</accession>
<reference evidence="1" key="1">
    <citation type="journal article" date="2017" name="Nature">
        <title>The genome of Chenopodium quinoa.</title>
        <authorList>
            <person name="Jarvis D.E."/>
            <person name="Ho Y.S."/>
            <person name="Lightfoot D.J."/>
            <person name="Schmoeckel S.M."/>
            <person name="Li B."/>
            <person name="Borm T.J.A."/>
            <person name="Ohyanagi H."/>
            <person name="Mineta K."/>
            <person name="Michell C.T."/>
            <person name="Saber N."/>
            <person name="Kharbatia N.M."/>
            <person name="Rupper R.R."/>
            <person name="Sharp A.R."/>
            <person name="Dally N."/>
            <person name="Boughton B.A."/>
            <person name="Woo Y.H."/>
            <person name="Gao G."/>
            <person name="Schijlen E.G.W.M."/>
            <person name="Guo X."/>
            <person name="Momin A.A."/>
            <person name="Negrao S."/>
            <person name="Al-Babili S."/>
            <person name="Gehring C."/>
            <person name="Roessner U."/>
            <person name="Jung C."/>
            <person name="Murphy K."/>
            <person name="Arold S.T."/>
            <person name="Gojobori T."/>
            <person name="van der Linden C.G."/>
            <person name="van Loo E.N."/>
            <person name="Jellen E.N."/>
            <person name="Maughan P.J."/>
            <person name="Tester M."/>
        </authorList>
    </citation>
    <scope>NUCLEOTIDE SEQUENCE [LARGE SCALE GENOMIC DNA]</scope>
    <source>
        <strain evidence="1">cv. PI 614886</strain>
    </source>
</reference>